<dbReference type="InterPro" id="IPR053859">
    <property type="entry name" value="MVD-like_N"/>
</dbReference>
<evidence type="ECO:0000259" key="1">
    <source>
        <dbReference type="Pfam" id="PF22700"/>
    </source>
</evidence>
<feature type="domain" description="Diphosphomevalonate decarboxylase-like N-terminal" evidence="1">
    <location>
        <begin position="10"/>
        <end position="61"/>
    </location>
</feature>
<dbReference type="Proteomes" id="UP000038830">
    <property type="component" value="Unassembled WGS sequence"/>
</dbReference>
<organism evidence="2 3">
    <name type="scientific">Cyberlindnera jadinii (strain ATCC 18201 / CBS 1600 / BCRC 20928 / JCM 3617 / NBRC 0987 / NRRL Y-1542)</name>
    <name type="common">Torula yeast</name>
    <name type="synonym">Candida utilis</name>
    <dbReference type="NCBI Taxonomy" id="983966"/>
    <lineage>
        <taxon>Eukaryota</taxon>
        <taxon>Fungi</taxon>
        <taxon>Dikarya</taxon>
        <taxon>Ascomycota</taxon>
        <taxon>Saccharomycotina</taxon>
        <taxon>Saccharomycetes</taxon>
        <taxon>Phaffomycetales</taxon>
        <taxon>Phaffomycetaceae</taxon>
        <taxon>Cyberlindnera</taxon>
    </lineage>
</organism>
<dbReference type="EMBL" id="CDQK01000003">
    <property type="protein sequence ID" value="CEP22673.1"/>
    <property type="molecule type" value="Genomic_DNA"/>
</dbReference>
<proteinExistence type="predicted"/>
<reference evidence="3" key="1">
    <citation type="journal article" date="2015" name="J. Biotechnol.">
        <title>The structure of the Cyberlindnera jadinii genome and its relation to Candida utilis analyzed by the occurrence of single nucleotide polymorphisms.</title>
        <authorList>
            <person name="Rupp O."/>
            <person name="Brinkrolf K."/>
            <person name="Buerth C."/>
            <person name="Kunigo M."/>
            <person name="Schneider J."/>
            <person name="Jaenicke S."/>
            <person name="Goesmann A."/>
            <person name="Puehler A."/>
            <person name="Jaeger K.-E."/>
            <person name="Ernst J.F."/>
        </authorList>
    </citation>
    <scope>NUCLEOTIDE SEQUENCE [LARGE SCALE GENOMIC DNA]</scope>
    <source>
        <strain evidence="3">ATCC 18201 / CBS 1600 / BCRC 20928 / JCM 3617 / NBRC 0987 / NRRL Y-1542</strain>
    </source>
</reference>
<dbReference type="SUPFAM" id="SSF54211">
    <property type="entry name" value="Ribosomal protein S5 domain 2-like"/>
    <property type="match status" value="1"/>
</dbReference>
<dbReference type="AlphaFoldDB" id="A0A0H5C3Z7"/>
<dbReference type="InterPro" id="IPR014721">
    <property type="entry name" value="Ribsml_uS5_D2-typ_fold_subgr"/>
</dbReference>
<dbReference type="PANTHER" id="PTHR10977:SF3">
    <property type="entry name" value="DIPHOSPHOMEVALONATE DECARBOXYLASE"/>
    <property type="match status" value="1"/>
</dbReference>
<evidence type="ECO:0000313" key="2">
    <source>
        <dbReference type="EMBL" id="CEP22673.1"/>
    </source>
</evidence>
<dbReference type="PANTHER" id="PTHR10977">
    <property type="entry name" value="DIPHOSPHOMEVALONATE DECARBOXYLASE"/>
    <property type="match status" value="1"/>
</dbReference>
<name>A0A0H5C3Z7_CYBJN</name>
<accession>A0A0H5C3Z7</accession>
<dbReference type="Pfam" id="PF22700">
    <property type="entry name" value="MVD-like_N"/>
    <property type="match status" value="1"/>
</dbReference>
<gene>
    <name evidence="2" type="ORF">BN1211_3076</name>
</gene>
<dbReference type="Gene3D" id="3.30.230.10">
    <property type="match status" value="1"/>
</dbReference>
<evidence type="ECO:0000313" key="3">
    <source>
        <dbReference type="Proteomes" id="UP000038830"/>
    </source>
</evidence>
<dbReference type="InterPro" id="IPR020568">
    <property type="entry name" value="Ribosomal_Su5_D2-typ_SF"/>
</dbReference>
<sequence>MTVYTATTTAPVNIATLKYWGKRDKTLNLPTNSSISVTLSQDDLRTLTSVSTCETFTQDNSFSMVTKSR</sequence>
<protein>
    <submittedName>
        <fullName evidence="2">K01597 diphosphomevalonate decarboxylase</fullName>
    </submittedName>
</protein>
<dbReference type="GO" id="GO:0019287">
    <property type="term" value="P:isopentenyl diphosphate biosynthetic process, mevalonate pathway"/>
    <property type="evidence" value="ECO:0007669"/>
    <property type="project" value="TreeGrafter"/>
</dbReference>
<dbReference type="GO" id="GO:0005829">
    <property type="term" value="C:cytosol"/>
    <property type="evidence" value="ECO:0007669"/>
    <property type="project" value="TreeGrafter"/>
</dbReference>
<dbReference type="GO" id="GO:0004163">
    <property type="term" value="F:diphosphomevalonate decarboxylase activity"/>
    <property type="evidence" value="ECO:0007669"/>
    <property type="project" value="TreeGrafter"/>
</dbReference>